<gene>
    <name evidence="2" type="ORF">MCOR_7637</name>
</gene>
<accession>A0A6J8AGV0</accession>
<sequence>MQGRISTRQQPYNTRRCRDVYQPDNNRTIQKRGARAYINETESRHAKKKEMQGRISTRQQPDNTKKEMQGRISTDNVQTIQGYAVAYINETACTHYKKEMQGVYQRDNIQTIQGDAWYTSTRQQQRQYKKKIPRGVYQRDSNQTIQKEMEGAYINETAPRIQRRYGRINRQQSDNTRRCG</sequence>
<protein>
    <submittedName>
        <fullName evidence="2">Uncharacterized protein</fullName>
    </submittedName>
</protein>
<reference evidence="2 3" key="1">
    <citation type="submission" date="2020-06" db="EMBL/GenBank/DDBJ databases">
        <authorList>
            <person name="Li R."/>
            <person name="Bekaert M."/>
        </authorList>
    </citation>
    <scope>NUCLEOTIDE SEQUENCE [LARGE SCALE GENOMIC DNA]</scope>
    <source>
        <strain evidence="3">wild</strain>
    </source>
</reference>
<dbReference type="EMBL" id="CACVKT020001409">
    <property type="protein sequence ID" value="CAC5367897.1"/>
    <property type="molecule type" value="Genomic_DNA"/>
</dbReference>
<proteinExistence type="predicted"/>
<dbReference type="Proteomes" id="UP000507470">
    <property type="component" value="Unassembled WGS sequence"/>
</dbReference>
<feature type="compositionally biased region" description="Basic and acidic residues" evidence="1">
    <location>
        <begin position="42"/>
        <end position="52"/>
    </location>
</feature>
<evidence type="ECO:0000313" key="2">
    <source>
        <dbReference type="EMBL" id="CAC5367897.1"/>
    </source>
</evidence>
<dbReference type="AlphaFoldDB" id="A0A6J8AGV0"/>
<feature type="region of interest" description="Disordered" evidence="1">
    <location>
        <begin position="42"/>
        <end position="71"/>
    </location>
</feature>
<evidence type="ECO:0000313" key="3">
    <source>
        <dbReference type="Proteomes" id="UP000507470"/>
    </source>
</evidence>
<organism evidence="2 3">
    <name type="scientific">Mytilus coruscus</name>
    <name type="common">Sea mussel</name>
    <dbReference type="NCBI Taxonomy" id="42192"/>
    <lineage>
        <taxon>Eukaryota</taxon>
        <taxon>Metazoa</taxon>
        <taxon>Spiralia</taxon>
        <taxon>Lophotrochozoa</taxon>
        <taxon>Mollusca</taxon>
        <taxon>Bivalvia</taxon>
        <taxon>Autobranchia</taxon>
        <taxon>Pteriomorphia</taxon>
        <taxon>Mytilida</taxon>
        <taxon>Mytiloidea</taxon>
        <taxon>Mytilidae</taxon>
        <taxon>Mytilinae</taxon>
        <taxon>Mytilus</taxon>
    </lineage>
</organism>
<name>A0A6J8AGV0_MYTCO</name>
<evidence type="ECO:0000256" key="1">
    <source>
        <dbReference type="SAM" id="MobiDB-lite"/>
    </source>
</evidence>
<keyword evidence="3" id="KW-1185">Reference proteome</keyword>